<feature type="transmembrane region" description="Helical" evidence="6">
    <location>
        <begin position="173"/>
        <end position="191"/>
    </location>
</feature>
<keyword evidence="4 6" id="KW-1133">Transmembrane helix</keyword>
<name>A0A177W7L5_BATDL</name>
<reference evidence="7 8" key="1">
    <citation type="submission" date="2006-10" db="EMBL/GenBank/DDBJ databases">
        <title>The Genome Sequence of Batrachochytrium dendrobatidis JEL423.</title>
        <authorList>
            <consortium name="The Broad Institute Genome Sequencing Platform"/>
            <person name="Birren B."/>
            <person name="Lander E."/>
            <person name="Galagan J."/>
            <person name="Cuomo C."/>
            <person name="Devon K."/>
            <person name="Jaffe D."/>
            <person name="Butler J."/>
            <person name="Alvarez P."/>
            <person name="Gnerre S."/>
            <person name="Grabherr M."/>
            <person name="Kleber M."/>
            <person name="Mauceli E."/>
            <person name="Brockman W."/>
            <person name="Young S."/>
            <person name="LaButti K."/>
            <person name="Sykes S."/>
            <person name="DeCaprio D."/>
            <person name="Crawford M."/>
            <person name="Koehrsen M."/>
            <person name="Engels R."/>
            <person name="Montgomery P."/>
            <person name="Pearson M."/>
            <person name="Howarth C."/>
            <person name="Larson L."/>
            <person name="White J."/>
            <person name="O'Leary S."/>
            <person name="Kodira C."/>
            <person name="Zeng Q."/>
            <person name="Yandava C."/>
            <person name="Alvarado L."/>
            <person name="Longcore J."/>
            <person name="James T."/>
        </authorList>
    </citation>
    <scope>NUCLEOTIDE SEQUENCE [LARGE SCALE GENOMIC DNA]</scope>
    <source>
        <strain evidence="7 8">JEL423</strain>
    </source>
</reference>
<dbReference type="GO" id="GO:0070072">
    <property type="term" value="P:vacuolar proton-transporting V-type ATPase complex assembly"/>
    <property type="evidence" value="ECO:0007669"/>
    <property type="project" value="InterPro"/>
</dbReference>
<keyword evidence="2 6" id="KW-0812">Transmembrane</keyword>
<dbReference type="Pfam" id="PF11712">
    <property type="entry name" value="Vma12"/>
    <property type="match status" value="1"/>
</dbReference>
<sequence>MQLVVTDSIREALELAALETKHAQDSEPNGTLDHDFSSTAKASSISHKLLHSACSLLVKAYPDRPHYAFHRLIKGSRIEFVCPKPREITPEYIKFMEKVKIKLENKEYEDIVGKMPHGKSRDALGSISGDLVELRKVSGQMMSLLNIFISMAAVFTALYIFAERLWEDQGFRVLFGLFGALVVGFAEGWFYTRDWLMDEVNTGSKKVAYRPNLNSQVDSSPSILEYKPTVKKDLT</sequence>
<dbReference type="AlphaFoldDB" id="A0A177W7L5"/>
<gene>
    <name evidence="7" type="ORF">BDEG_20299</name>
</gene>
<dbReference type="STRING" id="403673.A0A177W7L5"/>
<dbReference type="eggNOG" id="ENOG502S8Y1">
    <property type="taxonomic scope" value="Eukaryota"/>
</dbReference>
<feature type="transmembrane region" description="Helical" evidence="6">
    <location>
        <begin position="144"/>
        <end position="161"/>
    </location>
</feature>
<evidence type="ECO:0000256" key="3">
    <source>
        <dbReference type="ARBA" id="ARBA00022824"/>
    </source>
</evidence>
<keyword evidence="3" id="KW-0256">Endoplasmic reticulum</keyword>
<dbReference type="OrthoDB" id="19981at2759"/>
<evidence type="ECO:0000256" key="4">
    <source>
        <dbReference type="ARBA" id="ARBA00022989"/>
    </source>
</evidence>
<evidence type="ECO:0000256" key="6">
    <source>
        <dbReference type="SAM" id="Phobius"/>
    </source>
</evidence>
<dbReference type="InterPro" id="IPR021013">
    <property type="entry name" value="ATPase_Vma12"/>
</dbReference>
<dbReference type="EMBL" id="DS022300">
    <property type="protein sequence ID" value="OAJ36087.1"/>
    <property type="molecule type" value="Genomic_DNA"/>
</dbReference>
<dbReference type="PANTHER" id="PTHR31394:SF1">
    <property type="entry name" value="TRANSMEMBRANE PROTEIN 199"/>
    <property type="match status" value="1"/>
</dbReference>
<evidence type="ECO:0000256" key="1">
    <source>
        <dbReference type="ARBA" id="ARBA00004477"/>
    </source>
</evidence>
<organism evidence="7 8">
    <name type="scientific">Batrachochytrium dendrobatidis (strain JEL423)</name>
    <dbReference type="NCBI Taxonomy" id="403673"/>
    <lineage>
        <taxon>Eukaryota</taxon>
        <taxon>Fungi</taxon>
        <taxon>Fungi incertae sedis</taxon>
        <taxon>Chytridiomycota</taxon>
        <taxon>Chytridiomycota incertae sedis</taxon>
        <taxon>Chytridiomycetes</taxon>
        <taxon>Rhizophydiales</taxon>
        <taxon>Rhizophydiales incertae sedis</taxon>
        <taxon>Batrachochytrium</taxon>
    </lineage>
</organism>
<evidence type="ECO:0000256" key="2">
    <source>
        <dbReference type="ARBA" id="ARBA00022692"/>
    </source>
</evidence>
<accession>A0A177W7L5</accession>
<dbReference type="PANTHER" id="PTHR31394">
    <property type="entry name" value="TRANSMEMBRANE PROTEIN 199"/>
    <property type="match status" value="1"/>
</dbReference>
<evidence type="ECO:0000313" key="7">
    <source>
        <dbReference type="EMBL" id="OAJ36087.1"/>
    </source>
</evidence>
<protein>
    <submittedName>
        <fullName evidence="7">Uncharacterized protein</fullName>
    </submittedName>
</protein>
<keyword evidence="5 6" id="KW-0472">Membrane</keyword>
<dbReference type="Proteomes" id="UP000077115">
    <property type="component" value="Unassembled WGS sequence"/>
</dbReference>
<evidence type="ECO:0000256" key="5">
    <source>
        <dbReference type="ARBA" id="ARBA00023136"/>
    </source>
</evidence>
<reference evidence="7 8" key="2">
    <citation type="submission" date="2016-05" db="EMBL/GenBank/DDBJ databases">
        <title>Lineage-specific infection strategies underlie the spectrum of fungal disease in amphibians.</title>
        <authorList>
            <person name="Cuomo C.A."/>
            <person name="Farrer R.A."/>
            <person name="James T."/>
            <person name="Longcore J."/>
            <person name="Birren B."/>
        </authorList>
    </citation>
    <scope>NUCLEOTIDE SEQUENCE [LARGE SCALE GENOMIC DNA]</scope>
    <source>
        <strain evidence="7 8">JEL423</strain>
    </source>
</reference>
<evidence type="ECO:0000313" key="8">
    <source>
        <dbReference type="Proteomes" id="UP000077115"/>
    </source>
</evidence>
<comment type="subcellular location">
    <subcellularLocation>
        <location evidence="1">Endoplasmic reticulum membrane</location>
        <topology evidence="1">Multi-pass membrane protein</topology>
    </subcellularLocation>
</comment>
<dbReference type="GO" id="GO:0005789">
    <property type="term" value="C:endoplasmic reticulum membrane"/>
    <property type="evidence" value="ECO:0007669"/>
    <property type="project" value="UniProtKB-SubCell"/>
</dbReference>
<proteinExistence type="predicted"/>
<dbReference type="VEuPathDB" id="FungiDB:BDEG_20299"/>